<comment type="subcellular location">
    <subcellularLocation>
        <location evidence="1">Cytoplasm</location>
    </subcellularLocation>
</comment>
<proteinExistence type="inferred from homology"/>
<comment type="similarity">
    <text evidence="2">Belongs to the EspG family.</text>
</comment>
<dbReference type="InterPro" id="IPR025734">
    <property type="entry name" value="EspG"/>
</dbReference>
<protein>
    <submittedName>
        <fullName evidence="5">ESAT-6 protein secretion system EspG family protein</fullName>
    </submittedName>
</protein>
<sequence>MTTEPVAVDLTVDAALVLKDLAGIDSYPTVLALMPNIYRIDDRARVRAAVRPALAEAGIADGDRVHPVIVRWLECLHRPDIEMVVRVLDTGLGATPAGMLRMSLVRSETHHVLAARCDDAVVIQSVFQPEPGIDGIVEALNASLGPAPVLRFDPVRMPLAELATVPSDPASRREALLSAGAVPHTAGVLSRVLDEVVRRAEILIVEHHDGGSVETEVCLSVLDTLSGRMVVTPRAAMDGEIWSTYSPGDPAALRAGISALIELLPGRSWFATSRAE</sequence>
<comment type="caution">
    <text evidence="5">The sequence shown here is derived from an EMBL/GenBank/DDBJ whole genome shotgun (WGS) entry which is preliminary data.</text>
</comment>
<evidence type="ECO:0000256" key="2">
    <source>
        <dbReference type="ARBA" id="ARBA00006411"/>
    </source>
</evidence>
<keyword evidence="6" id="KW-1185">Reference proteome</keyword>
<dbReference type="Proteomes" id="UP000246410">
    <property type="component" value="Unassembled WGS sequence"/>
</dbReference>
<organism evidence="5 6">
    <name type="scientific">Nocardia neocaledoniensis</name>
    <dbReference type="NCBI Taxonomy" id="236511"/>
    <lineage>
        <taxon>Bacteria</taxon>
        <taxon>Bacillati</taxon>
        <taxon>Actinomycetota</taxon>
        <taxon>Actinomycetes</taxon>
        <taxon>Mycobacteriales</taxon>
        <taxon>Nocardiaceae</taxon>
        <taxon>Nocardia</taxon>
    </lineage>
</organism>
<accession>A0A317N0Y8</accession>
<evidence type="ECO:0000256" key="1">
    <source>
        <dbReference type="ARBA" id="ARBA00004496"/>
    </source>
</evidence>
<evidence type="ECO:0000256" key="3">
    <source>
        <dbReference type="ARBA" id="ARBA00022490"/>
    </source>
</evidence>
<evidence type="ECO:0000256" key="4">
    <source>
        <dbReference type="ARBA" id="ARBA00023186"/>
    </source>
</evidence>
<dbReference type="Pfam" id="PF14011">
    <property type="entry name" value="ESX-1_EspG"/>
    <property type="match status" value="1"/>
</dbReference>
<reference evidence="5 6" key="1">
    <citation type="submission" date="2018-05" db="EMBL/GenBank/DDBJ databases">
        <title>Genomic Encyclopedia of Type Strains, Phase IV (KMG-IV): sequencing the most valuable type-strain genomes for metagenomic binning, comparative biology and taxonomic classification.</title>
        <authorList>
            <person name="Goeker M."/>
        </authorList>
    </citation>
    <scope>NUCLEOTIDE SEQUENCE [LARGE SCALE GENOMIC DNA]</scope>
    <source>
        <strain evidence="5 6">DSM 44717</strain>
    </source>
</reference>
<name>A0A317N0Y8_9NOCA</name>
<evidence type="ECO:0000313" key="5">
    <source>
        <dbReference type="EMBL" id="PWV66962.1"/>
    </source>
</evidence>
<dbReference type="EMBL" id="QGTL01000022">
    <property type="protein sequence ID" value="PWV66962.1"/>
    <property type="molecule type" value="Genomic_DNA"/>
</dbReference>
<dbReference type="AlphaFoldDB" id="A0A317N0Y8"/>
<evidence type="ECO:0000313" key="6">
    <source>
        <dbReference type="Proteomes" id="UP000246410"/>
    </source>
</evidence>
<gene>
    <name evidence="5" type="ORF">DFR69_12227</name>
</gene>
<keyword evidence="4" id="KW-0143">Chaperone</keyword>
<keyword evidence="3" id="KW-0963">Cytoplasm</keyword>